<reference evidence="1 2" key="1">
    <citation type="submission" date="2016-03" db="EMBL/GenBank/DDBJ databases">
        <title>Acetic acid bacteria sequencing.</title>
        <authorList>
            <person name="Brandt J."/>
            <person name="Jakob F."/>
            <person name="Vogel R.F."/>
        </authorList>
    </citation>
    <scope>NUCLEOTIDE SEQUENCE [LARGE SCALE GENOMIC DNA]</scope>
    <source>
        <strain evidence="1 2">TMW2.1153</strain>
    </source>
</reference>
<proteinExistence type="predicted"/>
<name>A0A1U9KJK8_ACEAC</name>
<evidence type="ECO:0000313" key="1">
    <source>
        <dbReference type="EMBL" id="AQS85928.1"/>
    </source>
</evidence>
<dbReference type="STRING" id="435.A0U92_15450"/>
<organism evidence="1 2">
    <name type="scientific">Acetobacter aceti</name>
    <dbReference type="NCBI Taxonomy" id="435"/>
    <lineage>
        <taxon>Bacteria</taxon>
        <taxon>Pseudomonadati</taxon>
        <taxon>Pseudomonadota</taxon>
        <taxon>Alphaproteobacteria</taxon>
        <taxon>Acetobacterales</taxon>
        <taxon>Acetobacteraceae</taxon>
        <taxon>Acetobacter</taxon>
        <taxon>Acetobacter subgen. Acetobacter</taxon>
    </lineage>
</organism>
<dbReference type="KEGG" id="aace:A0U92_15450"/>
<dbReference type="Proteomes" id="UP000188937">
    <property type="component" value="Chromosome"/>
</dbReference>
<accession>A0A1U9KJK8</accession>
<dbReference type="AlphaFoldDB" id="A0A1U9KJK8"/>
<protein>
    <submittedName>
        <fullName evidence="1">Uncharacterized protein</fullName>
    </submittedName>
</protein>
<gene>
    <name evidence="1" type="ORF">A0U92_15450</name>
</gene>
<keyword evidence="2" id="KW-1185">Reference proteome</keyword>
<evidence type="ECO:0000313" key="2">
    <source>
        <dbReference type="Proteomes" id="UP000188937"/>
    </source>
</evidence>
<sequence>MGSPGYRRVVQILAFGGITRWGAVSWPMWEYHYSVQLGERRHLRPRAHGSDALGYDIMTSVREFVQMSGPWYIKRITDFQDLRVWSS</sequence>
<dbReference type="EMBL" id="CP014692">
    <property type="protein sequence ID" value="AQS85928.1"/>
    <property type="molecule type" value="Genomic_DNA"/>
</dbReference>